<evidence type="ECO:0000256" key="2">
    <source>
        <dbReference type="SAM" id="MobiDB-lite"/>
    </source>
</evidence>
<proteinExistence type="predicted"/>
<gene>
    <name evidence="3" type="ORF">SADUNF_Sadunf05G0038000</name>
</gene>
<feature type="coiled-coil region" evidence="1">
    <location>
        <begin position="196"/>
        <end position="262"/>
    </location>
</feature>
<keyword evidence="4" id="KW-1185">Reference proteome</keyword>
<evidence type="ECO:0000256" key="1">
    <source>
        <dbReference type="SAM" id="Coils"/>
    </source>
</evidence>
<dbReference type="EMBL" id="JADGMS010000005">
    <property type="protein sequence ID" value="KAF9681777.1"/>
    <property type="molecule type" value="Genomic_DNA"/>
</dbReference>
<sequence>MQDDREQGQSSLAPIDTEAPISQPVQNDENNLLHQLLHLQPRQPPFRSSHHLTLPRDKFQKQLQRLCPVPYSQPGSSANTHAESYESDVGSSESFVYSMGLIKKVLMKPLMEVPRSPDGLVLLATMKKLKKSGLLNSQQLEIIQAYVDNFDSLVSGHPLYEHQTDRTSALKCSIEDKRKRVSDLKNHHGDLINNASSLAEERGEALKKRLDEIAEEEIHIREDLHTQLISWKAELETYMKALPEALRQQNEAENRANNSNDQWEALIIKSDSAIEFLVNRVDSICSYMTLGIWNRIEARRHQ</sequence>
<comment type="caution">
    <text evidence="3">The sequence shown here is derived from an EMBL/GenBank/DDBJ whole genome shotgun (WGS) entry which is preliminary data.</text>
</comment>
<accession>A0A835K6W8</accession>
<feature type="region of interest" description="Disordered" evidence="2">
    <location>
        <begin position="1"/>
        <end position="23"/>
    </location>
</feature>
<evidence type="ECO:0000313" key="4">
    <source>
        <dbReference type="Proteomes" id="UP000657918"/>
    </source>
</evidence>
<name>A0A835K6W8_9ROSI</name>
<dbReference type="OrthoDB" id="10388566at2759"/>
<protein>
    <submittedName>
        <fullName evidence="3">Uncharacterized protein</fullName>
    </submittedName>
</protein>
<organism evidence="3 4">
    <name type="scientific">Salix dunnii</name>
    <dbReference type="NCBI Taxonomy" id="1413687"/>
    <lineage>
        <taxon>Eukaryota</taxon>
        <taxon>Viridiplantae</taxon>
        <taxon>Streptophyta</taxon>
        <taxon>Embryophyta</taxon>
        <taxon>Tracheophyta</taxon>
        <taxon>Spermatophyta</taxon>
        <taxon>Magnoliopsida</taxon>
        <taxon>eudicotyledons</taxon>
        <taxon>Gunneridae</taxon>
        <taxon>Pentapetalae</taxon>
        <taxon>rosids</taxon>
        <taxon>fabids</taxon>
        <taxon>Malpighiales</taxon>
        <taxon>Salicaceae</taxon>
        <taxon>Saliceae</taxon>
        <taxon>Salix</taxon>
    </lineage>
</organism>
<keyword evidence="1" id="KW-0175">Coiled coil</keyword>
<evidence type="ECO:0000313" key="3">
    <source>
        <dbReference type="EMBL" id="KAF9681777.1"/>
    </source>
</evidence>
<dbReference type="Proteomes" id="UP000657918">
    <property type="component" value="Unassembled WGS sequence"/>
</dbReference>
<dbReference type="AlphaFoldDB" id="A0A835K6W8"/>
<reference evidence="3 4" key="1">
    <citation type="submission" date="2020-10" db="EMBL/GenBank/DDBJ databases">
        <title>Plant Genome Project.</title>
        <authorList>
            <person name="Zhang R.-G."/>
        </authorList>
    </citation>
    <scope>NUCLEOTIDE SEQUENCE [LARGE SCALE GENOMIC DNA]</scope>
    <source>
        <strain evidence="3">FAFU-HL-1</strain>
        <tissue evidence="3">Leaf</tissue>
    </source>
</reference>